<dbReference type="EMBL" id="ML220136">
    <property type="protein sequence ID" value="TGZ78890.1"/>
    <property type="molecule type" value="Genomic_DNA"/>
</dbReference>
<dbReference type="Proteomes" id="UP000298138">
    <property type="component" value="Unassembled WGS sequence"/>
</dbReference>
<evidence type="ECO:0000313" key="3">
    <source>
        <dbReference type="Proteomes" id="UP000298138"/>
    </source>
</evidence>
<evidence type="ECO:0000313" key="2">
    <source>
        <dbReference type="EMBL" id="TGZ78890.1"/>
    </source>
</evidence>
<dbReference type="InterPro" id="IPR024983">
    <property type="entry name" value="CHAT_dom"/>
</dbReference>
<gene>
    <name evidence="2" type="ORF">EX30DRAFT_123826</name>
</gene>
<sequence>MAALQRLGCHSAVDLEIVRPGTWSGLRSHLEAKPRGWFHLVHFDVHARYDAQTKQTSMAFISEGSARKRTWRAGGEVSCLLAQFGVKIVILNASRCTASKGIANTSLAEQIIRDGARVVVAMPYKILNGAAEILFTTFYRHLLSNTWDIAQALSAARHAMRGHPTREARFGMKVPVMDWVAPVLYHNAGTELDLKGEDGGDGQIKVSNKLKSSKAKIAIEEFLQSFGEKGAERAPLKLERHFSIGATVFPGNEMLGRDGDIFEMETRILMENNILRLQGVPGVGE</sequence>
<protein>
    <recommendedName>
        <fullName evidence="1">CHAT domain-containing protein</fullName>
    </recommendedName>
</protein>
<keyword evidence="3" id="KW-1185">Reference proteome</keyword>
<accession>A0A4S2MP15</accession>
<dbReference type="STRING" id="341454.A0A4S2MP15"/>
<dbReference type="Pfam" id="PF12770">
    <property type="entry name" value="CHAT"/>
    <property type="match status" value="1"/>
</dbReference>
<organism evidence="2 3">
    <name type="scientific">Ascodesmis nigricans</name>
    <dbReference type="NCBI Taxonomy" id="341454"/>
    <lineage>
        <taxon>Eukaryota</taxon>
        <taxon>Fungi</taxon>
        <taxon>Dikarya</taxon>
        <taxon>Ascomycota</taxon>
        <taxon>Pezizomycotina</taxon>
        <taxon>Pezizomycetes</taxon>
        <taxon>Pezizales</taxon>
        <taxon>Ascodesmidaceae</taxon>
        <taxon>Ascodesmis</taxon>
    </lineage>
</organism>
<dbReference type="AlphaFoldDB" id="A0A4S2MP15"/>
<evidence type="ECO:0000259" key="1">
    <source>
        <dbReference type="Pfam" id="PF12770"/>
    </source>
</evidence>
<dbReference type="InParanoid" id="A0A4S2MP15"/>
<reference evidence="2 3" key="1">
    <citation type="submission" date="2019-04" db="EMBL/GenBank/DDBJ databases">
        <title>Comparative genomics and transcriptomics to analyze fruiting body development in filamentous ascomycetes.</title>
        <authorList>
            <consortium name="DOE Joint Genome Institute"/>
            <person name="Lutkenhaus R."/>
            <person name="Traeger S."/>
            <person name="Breuer J."/>
            <person name="Kuo A."/>
            <person name="Lipzen A."/>
            <person name="Pangilinan J."/>
            <person name="Dilworth D."/>
            <person name="Sandor L."/>
            <person name="Poggeler S."/>
            <person name="Barry K."/>
            <person name="Grigoriev I.V."/>
            <person name="Nowrousian M."/>
        </authorList>
    </citation>
    <scope>NUCLEOTIDE SEQUENCE [LARGE SCALE GENOMIC DNA]</scope>
    <source>
        <strain evidence="2 3">CBS 389.68</strain>
    </source>
</reference>
<proteinExistence type="predicted"/>
<name>A0A4S2MP15_9PEZI</name>
<feature type="domain" description="CHAT" evidence="1">
    <location>
        <begin position="2"/>
        <end position="184"/>
    </location>
</feature>
<dbReference type="OrthoDB" id="5301473at2759"/>